<dbReference type="GO" id="GO:0051539">
    <property type="term" value="F:4 iron, 4 sulfur cluster binding"/>
    <property type="evidence" value="ECO:0007669"/>
    <property type="project" value="UniProtKB-KW"/>
</dbReference>
<comment type="function">
    <text evidence="14">Bifunctional DNA N-glycosylase with associated apurinic/apyrimidinic (AP) lyase function that catalyzes the first step in base excision repair (BER), the primary repair pathway for the repair of oxidative DNA damage. The DNA N-glycosylase activity releases the damaged DNA base from DNA by cleaving the N-glycosidic bond, leaving an AP site. The AP lyase activity cleaves the phosphodiester bond 3' to the AP site by a beta-elimination. Primarily recognizes and repairs oxidative base damage of pyrimidines.</text>
</comment>
<dbReference type="Gene3D" id="1.10.340.30">
    <property type="entry name" value="Hypothetical protein, domain 2"/>
    <property type="match status" value="1"/>
</dbReference>
<evidence type="ECO:0000256" key="13">
    <source>
        <dbReference type="ARBA" id="ARBA00044632"/>
    </source>
</evidence>
<name>A0A914VXM8_9BILA</name>
<keyword evidence="10 14" id="KW-0234">DNA repair</keyword>
<keyword evidence="5 14" id="KW-0227">DNA damage</keyword>
<evidence type="ECO:0000256" key="8">
    <source>
        <dbReference type="ARBA" id="ARBA00023004"/>
    </source>
</evidence>
<proteinExistence type="inferred from homology"/>
<evidence type="ECO:0000256" key="12">
    <source>
        <dbReference type="ARBA" id="ARBA00023295"/>
    </source>
</evidence>
<dbReference type="PANTHER" id="PTHR43286">
    <property type="entry name" value="ENDONUCLEASE III-LIKE PROTEIN 1"/>
    <property type="match status" value="1"/>
</dbReference>
<dbReference type="InterPro" id="IPR023170">
    <property type="entry name" value="HhH_base_excis_C"/>
</dbReference>
<comment type="caution">
    <text evidence="14">Lacks conserved residue(s) required for the propagation of feature annotation.</text>
</comment>
<dbReference type="InterPro" id="IPR003651">
    <property type="entry name" value="Endonuclease3_FeS-loop_motif"/>
</dbReference>
<dbReference type="Proteomes" id="UP000887566">
    <property type="component" value="Unplaced"/>
</dbReference>
<evidence type="ECO:0000313" key="16">
    <source>
        <dbReference type="Proteomes" id="UP000887566"/>
    </source>
</evidence>
<dbReference type="PROSITE" id="PS01155">
    <property type="entry name" value="ENDONUCLEASE_III_2"/>
    <property type="match status" value="1"/>
</dbReference>
<dbReference type="EC" id="4.2.99.18" evidence="14"/>
<dbReference type="GO" id="GO:0140078">
    <property type="term" value="F:class I DNA-(apurinic or apyrimidinic site) endonuclease activity"/>
    <property type="evidence" value="ECO:0007669"/>
    <property type="project" value="UniProtKB-EC"/>
</dbReference>
<evidence type="ECO:0000256" key="14">
    <source>
        <dbReference type="HAMAP-Rule" id="MF_03183"/>
    </source>
</evidence>
<keyword evidence="6 14" id="KW-0378">Hydrolase</keyword>
<dbReference type="SMART" id="SM00478">
    <property type="entry name" value="ENDO3c"/>
    <property type="match status" value="1"/>
</dbReference>
<evidence type="ECO:0000256" key="5">
    <source>
        <dbReference type="ARBA" id="ARBA00022763"/>
    </source>
</evidence>
<organism evidence="16 17">
    <name type="scientific">Plectus sambesii</name>
    <dbReference type="NCBI Taxonomy" id="2011161"/>
    <lineage>
        <taxon>Eukaryota</taxon>
        <taxon>Metazoa</taxon>
        <taxon>Ecdysozoa</taxon>
        <taxon>Nematoda</taxon>
        <taxon>Chromadorea</taxon>
        <taxon>Plectida</taxon>
        <taxon>Plectina</taxon>
        <taxon>Plectoidea</taxon>
        <taxon>Plectidae</taxon>
        <taxon>Plectus</taxon>
    </lineage>
</organism>
<feature type="domain" description="HhH-GPD" evidence="15">
    <location>
        <begin position="143"/>
        <end position="293"/>
    </location>
</feature>
<evidence type="ECO:0000313" key="17">
    <source>
        <dbReference type="WBParaSite" id="PSAMB.scaffold25size111298.g866.t1"/>
    </source>
</evidence>
<keyword evidence="3" id="KW-0004">4Fe-4S</keyword>
<dbReference type="PANTHER" id="PTHR43286:SF1">
    <property type="entry name" value="ENDONUCLEASE III-LIKE PROTEIN 1"/>
    <property type="match status" value="1"/>
</dbReference>
<evidence type="ECO:0000256" key="3">
    <source>
        <dbReference type="ARBA" id="ARBA00022485"/>
    </source>
</evidence>
<keyword evidence="14" id="KW-0496">Mitochondrion</keyword>
<keyword evidence="4" id="KW-0479">Metal-binding</keyword>
<evidence type="ECO:0000256" key="10">
    <source>
        <dbReference type="ARBA" id="ARBA00023204"/>
    </source>
</evidence>
<reference evidence="17" key="1">
    <citation type="submission" date="2022-11" db="UniProtKB">
        <authorList>
            <consortium name="WormBaseParasite"/>
        </authorList>
    </citation>
    <scope>IDENTIFICATION</scope>
</reference>
<keyword evidence="11 14" id="KW-0456">Lyase</keyword>
<dbReference type="GO" id="GO:0046872">
    <property type="term" value="F:metal ion binding"/>
    <property type="evidence" value="ECO:0007669"/>
    <property type="project" value="UniProtKB-KW"/>
</dbReference>
<comment type="subcellular location">
    <subcellularLocation>
        <location evidence="14">Nucleus</location>
    </subcellularLocation>
    <subcellularLocation>
        <location evidence="14">Mitochondrion</location>
    </subcellularLocation>
</comment>
<keyword evidence="16" id="KW-1185">Reference proteome</keyword>
<keyword evidence="14" id="KW-0539">Nucleus</keyword>
<dbReference type="GO" id="GO:0005739">
    <property type="term" value="C:mitochondrion"/>
    <property type="evidence" value="ECO:0007669"/>
    <property type="project" value="UniProtKB-SubCell"/>
</dbReference>
<dbReference type="WBParaSite" id="PSAMB.scaffold25size111298.g866.t1">
    <property type="protein sequence ID" value="PSAMB.scaffold25size111298.g866.t1"/>
    <property type="gene ID" value="PSAMB.scaffold25size111298.g866"/>
</dbReference>
<dbReference type="SUPFAM" id="SSF48150">
    <property type="entry name" value="DNA-glycosylase"/>
    <property type="match status" value="1"/>
</dbReference>
<dbReference type="GO" id="GO:0003677">
    <property type="term" value="F:DNA binding"/>
    <property type="evidence" value="ECO:0007669"/>
    <property type="project" value="UniProtKB-UniRule"/>
</dbReference>
<dbReference type="Pfam" id="PF00633">
    <property type="entry name" value="HHH"/>
    <property type="match status" value="1"/>
</dbReference>
<dbReference type="FunFam" id="1.10.340.30:FF:000005">
    <property type="entry name" value="Endonuclease III-like protein 1"/>
    <property type="match status" value="1"/>
</dbReference>
<keyword evidence="7" id="KW-0809">Transit peptide</keyword>
<evidence type="ECO:0000256" key="9">
    <source>
        <dbReference type="ARBA" id="ARBA00023014"/>
    </source>
</evidence>
<dbReference type="SMART" id="SM00525">
    <property type="entry name" value="FES"/>
    <property type="match status" value="1"/>
</dbReference>
<evidence type="ECO:0000256" key="6">
    <source>
        <dbReference type="ARBA" id="ARBA00022801"/>
    </source>
</evidence>
<comment type="catalytic activity">
    <reaction evidence="13 14">
        <text>2'-deoxyribonucleotide-(2'-deoxyribose 5'-phosphate)-2'-deoxyribonucleotide-DNA = a 3'-end 2'-deoxyribonucleotide-(2,3-dehydro-2,3-deoxyribose 5'-phosphate)-DNA + a 5'-end 5'-phospho-2'-deoxyribonucleoside-DNA + H(+)</text>
        <dbReference type="Rhea" id="RHEA:66592"/>
        <dbReference type="Rhea" id="RHEA-COMP:13180"/>
        <dbReference type="Rhea" id="RHEA-COMP:16897"/>
        <dbReference type="Rhea" id="RHEA-COMP:17067"/>
        <dbReference type="ChEBI" id="CHEBI:15378"/>
        <dbReference type="ChEBI" id="CHEBI:136412"/>
        <dbReference type="ChEBI" id="CHEBI:157695"/>
        <dbReference type="ChEBI" id="CHEBI:167181"/>
        <dbReference type="EC" id="4.2.99.18"/>
    </reaction>
</comment>
<keyword evidence="9" id="KW-0411">Iron-sulfur</keyword>
<comment type="similarity">
    <text evidence="2 14">Belongs to the Nth/MutY family.</text>
</comment>
<dbReference type="InterPro" id="IPR004036">
    <property type="entry name" value="Endonuclease-III-like_CS2"/>
</dbReference>
<dbReference type="PROSITE" id="PS00764">
    <property type="entry name" value="ENDONUCLEASE_III_1"/>
    <property type="match status" value="1"/>
</dbReference>
<dbReference type="GO" id="GO:0006289">
    <property type="term" value="P:nucleotide-excision repair"/>
    <property type="evidence" value="ECO:0007669"/>
    <property type="project" value="TreeGrafter"/>
</dbReference>
<evidence type="ECO:0000256" key="2">
    <source>
        <dbReference type="ARBA" id="ARBA00008343"/>
    </source>
</evidence>
<evidence type="ECO:0000256" key="11">
    <source>
        <dbReference type="ARBA" id="ARBA00023239"/>
    </source>
</evidence>
<dbReference type="GO" id="GO:0000703">
    <property type="term" value="F:oxidized pyrimidine nucleobase lesion DNA N-glycosylase activity"/>
    <property type="evidence" value="ECO:0007669"/>
    <property type="project" value="UniProtKB-UniRule"/>
</dbReference>
<dbReference type="InterPro" id="IPR003265">
    <property type="entry name" value="HhH-GPD_domain"/>
</dbReference>
<dbReference type="InterPro" id="IPR000445">
    <property type="entry name" value="HhH_motif"/>
</dbReference>
<evidence type="ECO:0000256" key="4">
    <source>
        <dbReference type="ARBA" id="ARBA00022723"/>
    </source>
</evidence>
<dbReference type="GO" id="GO:0006285">
    <property type="term" value="P:base-excision repair, AP site formation"/>
    <property type="evidence" value="ECO:0007669"/>
    <property type="project" value="UniProtKB-UniRule"/>
</dbReference>
<comment type="cofactor">
    <cofactor evidence="1">
        <name>[4Fe-4S] cluster</name>
        <dbReference type="ChEBI" id="CHEBI:49883"/>
    </cofactor>
</comment>
<protein>
    <recommendedName>
        <fullName evidence="14">Endonuclease III homolog</fullName>
        <ecNumber evidence="14">3.2.2.-</ecNumber>
        <ecNumber evidence="14">4.2.99.18</ecNumber>
    </recommendedName>
    <alternativeName>
        <fullName evidence="14">Bifunctional DNA N-glycosylase/DNA-(apurinic or apyrimidinic site) lyase</fullName>
        <shortName evidence="14">DNA glycosylase/AP lyase</shortName>
    </alternativeName>
</protein>
<evidence type="ECO:0000259" key="15">
    <source>
        <dbReference type="SMART" id="SM00478"/>
    </source>
</evidence>
<keyword evidence="12 14" id="KW-0326">Glycosidase</keyword>
<dbReference type="FunFam" id="1.10.1670.10:FF:000003">
    <property type="entry name" value="Endonuclease III homolog"/>
    <property type="match status" value="1"/>
</dbReference>
<dbReference type="HAMAP" id="MF_03183">
    <property type="entry name" value="Endonuclease_III_Nth"/>
    <property type="match status" value="1"/>
</dbReference>
<evidence type="ECO:0000256" key="7">
    <source>
        <dbReference type="ARBA" id="ARBA00022946"/>
    </source>
</evidence>
<dbReference type="GO" id="GO:0005634">
    <property type="term" value="C:nucleus"/>
    <property type="evidence" value="ECO:0007669"/>
    <property type="project" value="UniProtKB-SubCell"/>
</dbReference>
<gene>
    <name evidence="14" type="primary">NTH1</name>
</gene>
<dbReference type="InterPro" id="IPR004035">
    <property type="entry name" value="Endouclease-III_FeS-bd_BS"/>
</dbReference>
<dbReference type="Gene3D" id="1.10.1670.10">
    <property type="entry name" value="Helix-hairpin-Helix base-excision DNA repair enzymes (C-terminal)"/>
    <property type="match status" value="1"/>
</dbReference>
<accession>A0A914VXM8</accession>
<keyword evidence="8" id="KW-0408">Iron</keyword>
<dbReference type="InterPro" id="IPR030841">
    <property type="entry name" value="NTH1"/>
</dbReference>
<dbReference type="CDD" id="cd00056">
    <property type="entry name" value="ENDO3c"/>
    <property type="match status" value="1"/>
</dbReference>
<sequence>MSKKIATKMANIQTRSRIRKMLAGSPPLTEAAKPSLAASSSIIGDMPKEKKAKMIVAPIENMLKQEVVDVEDLVKKEEPAVVNPLAAVVPAWEPPLWRRHLENIRLMRATSDAPVDTMGCSELADIAADPKVKRFQVLLSLMLSSQTKDQITAAAMERLKTSGCSIDDVLRYTEAQIEQMITPVSFYKRKAIYIRKAAAILKDRYDNDIPTTVELLCELPGVGPKMAHLVMQVAWGQVTGIAVDTHVHRISNRLGWVPKPTKNPEHTRKYLEQWMPREQWDDINKLLVGFGQQTCRAVKPKCDWCLNKEICPYGRTQK</sequence>
<dbReference type="InterPro" id="IPR011257">
    <property type="entry name" value="DNA_glycosylase"/>
</dbReference>
<dbReference type="EC" id="3.2.2.-" evidence="14"/>
<evidence type="ECO:0000256" key="1">
    <source>
        <dbReference type="ARBA" id="ARBA00001966"/>
    </source>
</evidence>
<dbReference type="AlphaFoldDB" id="A0A914VXM8"/>
<dbReference type="Pfam" id="PF00730">
    <property type="entry name" value="HhH-GPD"/>
    <property type="match status" value="1"/>
</dbReference>